<proteinExistence type="inferred from homology"/>
<dbReference type="PANTHER" id="PTHR43085">
    <property type="entry name" value="HEXOKINASE FAMILY MEMBER"/>
    <property type="match status" value="1"/>
</dbReference>
<comment type="similarity">
    <text evidence="1">Belongs to the carbohydrate kinase PfkB family.</text>
</comment>
<keyword evidence="3 5" id="KW-0418">Kinase</keyword>
<feature type="domain" description="Carbohydrate kinase PfkB" evidence="4">
    <location>
        <begin position="1"/>
        <end position="284"/>
    </location>
</feature>
<dbReference type="GO" id="GO:0019698">
    <property type="term" value="P:D-galacturonate catabolic process"/>
    <property type="evidence" value="ECO:0007669"/>
    <property type="project" value="TreeGrafter"/>
</dbReference>
<evidence type="ECO:0000256" key="3">
    <source>
        <dbReference type="ARBA" id="ARBA00022777"/>
    </source>
</evidence>
<dbReference type="GO" id="GO:0006974">
    <property type="term" value="P:DNA damage response"/>
    <property type="evidence" value="ECO:0007669"/>
    <property type="project" value="TreeGrafter"/>
</dbReference>
<dbReference type="PROSITE" id="PS00584">
    <property type="entry name" value="PFKB_KINASES_2"/>
    <property type="match status" value="1"/>
</dbReference>
<dbReference type="OrthoDB" id="9776822at2"/>
<dbReference type="Proteomes" id="UP000201838">
    <property type="component" value="Unassembled WGS sequence"/>
</dbReference>
<dbReference type="EC" id="2.7.1.45" evidence="5"/>
<dbReference type="PANTHER" id="PTHR43085:SF15">
    <property type="entry name" value="2-DEHYDRO-3-DEOXYGLUCONOKINASE"/>
    <property type="match status" value="1"/>
</dbReference>
<reference evidence="5 6" key="1">
    <citation type="submission" date="2017-05" db="EMBL/GenBank/DDBJ databases">
        <authorList>
            <person name="Song R."/>
            <person name="Chenine A.L."/>
            <person name="Ruprecht R.M."/>
        </authorList>
    </citation>
    <scope>NUCLEOTIDE SEQUENCE [LARGE SCALE GENOMIC DNA]</scope>
    <source>
        <strain evidence="5 6">CECT 8489</strain>
    </source>
</reference>
<dbReference type="GO" id="GO:0042840">
    <property type="term" value="P:D-glucuronate catabolic process"/>
    <property type="evidence" value="ECO:0007669"/>
    <property type="project" value="TreeGrafter"/>
</dbReference>
<evidence type="ECO:0000313" key="6">
    <source>
        <dbReference type="Proteomes" id="UP000201838"/>
    </source>
</evidence>
<dbReference type="SUPFAM" id="SSF53613">
    <property type="entry name" value="Ribokinase-like"/>
    <property type="match status" value="1"/>
</dbReference>
<sequence length="286" mass="30824">MTRVACVGEAMIEMSLDGDIAALAVAGDTLNTAVYLKRCAPKIEVDYITQLGSDPFSKRIQSFMESEGLGISRIGIDPIAVPGLYAITLSAEGERSFTYWRSASAARKLFSDGDFSMLKGYDLVYLSGISLAILPHEVRLELIAYLKASGLRVAYDNNHRPRLWSVEDAREVTASFWSFADILLPSLDDEMAIFGESEDEVRARFSATSRSGAMKCGEAGPVSLGQTIEQVYARASRVVDTTAAGDSFNGGYLAARLTGHSQADALKAGHELASKVVGYRGAIITK</sequence>
<dbReference type="AlphaFoldDB" id="A0A238IYU3"/>
<keyword evidence="6" id="KW-1185">Reference proteome</keyword>
<evidence type="ECO:0000256" key="2">
    <source>
        <dbReference type="ARBA" id="ARBA00022679"/>
    </source>
</evidence>
<evidence type="ECO:0000313" key="5">
    <source>
        <dbReference type="EMBL" id="SMX22844.1"/>
    </source>
</evidence>
<dbReference type="GO" id="GO:0008673">
    <property type="term" value="F:2-dehydro-3-deoxygluconokinase activity"/>
    <property type="evidence" value="ECO:0007669"/>
    <property type="project" value="UniProtKB-EC"/>
</dbReference>
<keyword evidence="2 5" id="KW-0808">Transferase</keyword>
<dbReference type="CDD" id="cd01166">
    <property type="entry name" value="KdgK"/>
    <property type="match status" value="1"/>
</dbReference>
<dbReference type="Gene3D" id="3.40.1190.20">
    <property type="match status" value="1"/>
</dbReference>
<evidence type="ECO:0000259" key="4">
    <source>
        <dbReference type="Pfam" id="PF00294"/>
    </source>
</evidence>
<organism evidence="5 6">
    <name type="scientific">Boseongicola aestuarii</name>
    <dbReference type="NCBI Taxonomy" id="1470561"/>
    <lineage>
        <taxon>Bacteria</taxon>
        <taxon>Pseudomonadati</taxon>
        <taxon>Pseudomonadota</taxon>
        <taxon>Alphaproteobacteria</taxon>
        <taxon>Rhodobacterales</taxon>
        <taxon>Paracoccaceae</taxon>
        <taxon>Boseongicola</taxon>
    </lineage>
</organism>
<dbReference type="GO" id="GO:0005829">
    <property type="term" value="C:cytosol"/>
    <property type="evidence" value="ECO:0007669"/>
    <property type="project" value="TreeGrafter"/>
</dbReference>
<dbReference type="InterPro" id="IPR011611">
    <property type="entry name" value="PfkB_dom"/>
</dbReference>
<dbReference type="InterPro" id="IPR002173">
    <property type="entry name" value="Carboh/pur_kinase_PfkB_CS"/>
</dbReference>
<dbReference type="InterPro" id="IPR050306">
    <property type="entry name" value="PfkB_Carbo_kinase"/>
</dbReference>
<name>A0A238IYU3_9RHOB</name>
<protein>
    <submittedName>
        <fullName evidence="5">2-dehydro-3-deoxygluconokinase</fullName>
        <ecNumber evidence="5">2.7.1.45</ecNumber>
    </submittedName>
</protein>
<accession>A0A238IYU3</accession>
<gene>
    <name evidence="5" type="primary">kdgK_1</name>
    <name evidence="5" type="ORF">BOA8489_00942</name>
</gene>
<evidence type="ECO:0000256" key="1">
    <source>
        <dbReference type="ARBA" id="ARBA00010688"/>
    </source>
</evidence>
<dbReference type="EMBL" id="FXXQ01000002">
    <property type="protein sequence ID" value="SMX22844.1"/>
    <property type="molecule type" value="Genomic_DNA"/>
</dbReference>
<dbReference type="Pfam" id="PF00294">
    <property type="entry name" value="PfkB"/>
    <property type="match status" value="1"/>
</dbReference>
<dbReference type="RefSeq" id="WP_093972810.1">
    <property type="nucleotide sequence ID" value="NZ_FXXQ01000002.1"/>
</dbReference>
<dbReference type="InterPro" id="IPR029056">
    <property type="entry name" value="Ribokinase-like"/>
</dbReference>